<protein>
    <submittedName>
        <fullName evidence="2">Putative copper-binding protein, plastocyanin/azurin family protein</fullName>
    </submittedName>
</protein>
<dbReference type="InterPro" id="IPR027560">
    <property type="entry name" value="PEFG-CTERM"/>
</dbReference>
<dbReference type="AlphaFoldDB" id="A0A2H1FIB4"/>
<dbReference type="EMBL" id="LT841358">
    <property type="protein sequence ID" value="SMH72464.1"/>
    <property type="molecule type" value="Genomic_DNA"/>
</dbReference>
<gene>
    <name evidence="2" type="ORF">NCS_30304</name>
</gene>
<evidence type="ECO:0000313" key="2">
    <source>
        <dbReference type="EMBL" id="SMH72464.1"/>
    </source>
</evidence>
<keyword evidence="3" id="KW-1185">Reference proteome</keyword>
<proteinExistence type="predicted"/>
<dbReference type="RefSeq" id="WP_157928225.1">
    <property type="nucleotide sequence ID" value="NZ_LT841358.1"/>
</dbReference>
<evidence type="ECO:0000256" key="1">
    <source>
        <dbReference type="SAM" id="Phobius"/>
    </source>
</evidence>
<reference evidence="3" key="1">
    <citation type="submission" date="2017-03" db="EMBL/GenBank/DDBJ databases">
        <authorList>
            <person name="Herbold C."/>
        </authorList>
    </citation>
    <scope>NUCLEOTIDE SEQUENCE [LARGE SCALE GENOMIC DNA]</scope>
</reference>
<keyword evidence="1" id="KW-1133">Transmembrane helix</keyword>
<feature type="transmembrane region" description="Helical" evidence="1">
    <location>
        <begin position="266"/>
        <end position="286"/>
    </location>
</feature>
<keyword evidence="1" id="KW-0472">Membrane</keyword>
<organism evidence="2 3">
    <name type="scientific">Candidatus Nitrosotalea okcheonensis</name>
    <dbReference type="NCBI Taxonomy" id="1903276"/>
    <lineage>
        <taxon>Archaea</taxon>
        <taxon>Nitrososphaerota</taxon>
        <taxon>Nitrososphaeria</taxon>
        <taxon>Nitrosotaleales</taxon>
        <taxon>Nitrosotaleaceae</taxon>
        <taxon>Nitrosotalea</taxon>
    </lineage>
</organism>
<keyword evidence="1" id="KW-0812">Transmembrane</keyword>
<dbReference type="NCBIfam" id="TIGR04296">
    <property type="entry name" value="PEFG-CTERM"/>
    <property type="match status" value="1"/>
</dbReference>
<name>A0A2H1FIB4_9ARCH</name>
<dbReference type="Proteomes" id="UP000230607">
    <property type="component" value="Chromosome 1"/>
</dbReference>
<dbReference type="OrthoDB" id="11321at2157"/>
<accession>A0A2H1FIB4</accession>
<evidence type="ECO:0000313" key="3">
    <source>
        <dbReference type="Proteomes" id="UP000230607"/>
    </source>
</evidence>
<dbReference type="Gene3D" id="2.60.40.1930">
    <property type="match status" value="1"/>
</dbReference>
<sequence>MSTHKEYALIAILATAAVVGIMPAFALSPADTTMNSSQISPSTGSQQILPIAVSTDKSAYDRQSIVIVTGHVQNSIGGQAVTMKVSDPNGKVVEVDQITLNSNGDFQDKINTSSPLWTAGGTYTIYVQAGSQQGLLSTTTQFTLPGGGQSSCTPQQLAATTGSEMYCIDYTINGGTVSGATLDTASKALVVNIQATNDGQITLNIPRSVLDAKSGTGDSVFAVLVDGEQIQQFTETPSTDTRTITIPFQMASEKIEIIGTQIVPEFGPIAALVLAIAIISIIAVSAKTGLRFMPKY</sequence>